<evidence type="ECO:0000256" key="1">
    <source>
        <dbReference type="SAM" id="MobiDB-lite"/>
    </source>
</evidence>
<dbReference type="EMBL" id="CM029051">
    <property type="protein sequence ID" value="KAG2561463.1"/>
    <property type="molecule type" value="Genomic_DNA"/>
</dbReference>
<evidence type="ECO:0000313" key="2">
    <source>
        <dbReference type="EMBL" id="KAG2561463.1"/>
    </source>
</evidence>
<accession>A0A8T0PHQ8</accession>
<name>A0A8T0PHQ8_PANVG</name>
<keyword evidence="3" id="KW-1185">Reference proteome</keyword>
<protein>
    <submittedName>
        <fullName evidence="2">Uncharacterized protein</fullName>
    </submittedName>
</protein>
<reference evidence="2" key="1">
    <citation type="submission" date="2020-05" db="EMBL/GenBank/DDBJ databases">
        <title>WGS assembly of Panicum virgatum.</title>
        <authorList>
            <person name="Lovell J.T."/>
            <person name="Jenkins J."/>
            <person name="Shu S."/>
            <person name="Juenger T.E."/>
            <person name="Schmutz J."/>
        </authorList>
    </citation>
    <scope>NUCLEOTIDE SEQUENCE</scope>
    <source>
        <strain evidence="2">AP13</strain>
    </source>
</reference>
<gene>
    <name evidence="2" type="ORF">PVAP13_8KG164103</name>
</gene>
<proteinExistence type="predicted"/>
<feature type="region of interest" description="Disordered" evidence="1">
    <location>
        <begin position="1"/>
        <end position="23"/>
    </location>
</feature>
<dbReference type="Proteomes" id="UP000823388">
    <property type="component" value="Chromosome 8K"/>
</dbReference>
<sequence length="81" mass="9217">MIRRAWRAGRRRTSSTSGSGCRMLQRRCGPGTEPYLWLSEQLRSGQMDADNVDICSHLRLISYREPDAFHGRRGTASCYAP</sequence>
<organism evidence="2 3">
    <name type="scientific">Panicum virgatum</name>
    <name type="common">Blackwell switchgrass</name>
    <dbReference type="NCBI Taxonomy" id="38727"/>
    <lineage>
        <taxon>Eukaryota</taxon>
        <taxon>Viridiplantae</taxon>
        <taxon>Streptophyta</taxon>
        <taxon>Embryophyta</taxon>
        <taxon>Tracheophyta</taxon>
        <taxon>Spermatophyta</taxon>
        <taxon>Magnoliopsida</taxon>
        <taxon>Liliopsida</taxon>
        <taxon>Poales</taxon>
        <taxon>Poaceae</taxon>
        <taxon>PACMAD clade</taxon>
        <taxon>Panicoideae</taxon>
        <taxon>Panicodae</taxon>
        <taxon>Paniceae</taxon>
        <taxon>Panicinae</taxon>
        <taxon>Panicum</taxon>
        <taxon>Panicum sect. Hiantes</taxon>
    </lineage>
</organism>
<comment type="caution">
    <text evidence="2">The sequence shown here is derived from an EMBL/GenBank/DDBJ whole genome shotgun (WGS) entry which is preliminary data.</text>
</comment>
<feature type="compositionally biased region" description="Basic residues" evidence="1">
    <location>
        <begin position="1"/>
        <end position="13"/>
    </location>
</feature>
<dbReference type="AlphaFoldDB" id="A0A8T0PHQ8"/>
<evidence type="ECO:0000313" key="3">
    <source>
        <dbReference type="Proteomes" id="UP000823388"/>
    </source>
</evidence>